<dbReference type="GO" id="GO:0071281">
    <property type="term" value="P:cellular response to iron ion"/>
    <property type="evidence" value="ECO:0007669"/>
    <property type="project" value="TreeGrafter"/>
</dbReference>
<keyword evidence="4" id="KW-1185">Reference proteome</keyword>
<dbReference type="Gene3D" id="1.20.58.2180">
    <property type="match status" value="1"/>
</dbReference>
<reference evidence="3 4" key="1">
    <citation type="journal article" date="2018" name="Int. J. Syst. Evol. Microbiol.">
        <title>Mesosutterella multiformis gen. nov., sp. nov., a member of the family Sutterellaceae and Sutterella megalosphaeroides sp. nov., isolated from human faeces.</title>
        <authorList>
            <person name="Sakamoto M."/>
            <person name="Ikeyama N."/>
            <person name="Kunihiro T."/>
            <person name="Iino T."/>
            <person name="Yuki M."/>
            <person name="Ohkuma M."/>
        </authorList>
    </citation>
    <scope>NUCLEOTIDE SEQUENCE [LARGE SCALE GENOMIC DNA]</scope>
    <source>
        <strain evidence="3 4">6FBBBH3</strain>
    </source>
</reference>
<feature type="domain" description="Fe/B12 periplasmic-binding" evidence="2">
    <location>
        <begin position="45"/>
        <end position="324"/>
    </location>
</feature>
<dbReference type="InterPro" id="IPR002491">
    <property type="entry name" value="ABC_transptr_periplasmic_BD"/>
</dbReference>
<dbReference type="Proteomes" id="UP000271003">
    <property type="component" value="Chromosome"/>
</dbReference>
<dbReference type="SUPFAM" id="SSF53807">
    <property type="entry name" value="Helical backbone' metal receptor"/>
    <property type="match status" value="1"/>
</dbReference>
<dbReference type="PANTHER" id="PTHR30535">
    <property type="entry name" value="VITAMIN B12-BINDING PROTEIN"/>
    <property type="match status" value="1"/>
</dbReference>
<name>A0A2Z6IBH3_9BURK</name>
<dbReference type="RefSeq" id="WP_120177393.1">
    <property type="nucleotide sequence ID" value="NZ_AP018786.1"/>
</dbReference>
<sequence length="373" mass="40930">MSLLKFAPKVALLCCSAILSVSSLSARTVTDDNGDRVEVPEKIERVVVANILPLAAALTAYTGDGSIVAGMHPASYSAAKNGLLGELFPEVLRADTSFIRGAALNVEALMALEPDLVLVNAPDRRMLEQVRSAGLAAYAVSPTKWHYDVVETYRGWTASLAQLFPEANGKGELIEARTREIESLVADRTKDIAEKDRARVLFIVRLDEKEIVTSGRNFFGEYWCRAAGAVNAAHDLEAENANARLSMESVYGYDPDVVILTNFTKAVPSDLRAGKIPGQDWTPLKAVEENRVYKMPLGLYRTFTPGADTPLTLLWLAKTLYPARFEDVDLVLETKRWYKEIVGVELTDAQVERMYSPDRSAAEGASQGVRSTQ</sequence>
<evidence type="ECO:0000256" key="1">
    <source>
        <dbReference type="SAM" id="SignalP"/>
    </source>
</evidence>
<accession>A0A2Z6IBH3</accession>
<dbReference type="AlphaFoldDB" id="A0A2Z6IBH3"/>
<dbReference type="InterPro" id="IPR050902">
    <property type="entry name" value="ABC_Transporter_SBP"/>
</dbReference>
<dbReference type="KEGG" id="sutt:SUTMEG_17200"/>
<feature type="chain" id="PRO_5016240086" evidence="1">
    <location>
        <begin position="27"/>
        <end position="373"/>
    </location>
</feature>
<protein>
    <submittedName>
        <fullName evidence="3">ABC transporter substrate-binding protein</fullName>
    </submittedName>
</protein>
<dbReference type="EMBL" id="AP018786">
    <property type="protein sequence ID" value="BBF23829.1"/>
    <property type="molecule type" value="Genomic_DNA"/>
</dbReference>
<keyword evidence="1" id="KW-0732">Signal</keyword>
<dbReference type="PANTHER" id="PTHR30535:SF34">
    <property type="entry name" value="MOLYBDATE-BINDING PROTEIN MOLA"/>
    <property type="match status" value="1"/>
</dbReference>
<dbReference type="PROSITE" id="PS50983">
    <property type="entry name" value="FE_B12_PBP"/>
    <property type="match status" value="1"/>
</dbReference>
<dbReference type="Gene3D" id="3.40.50.1980">
    <property type="entry name" value="Nitrogenase molybdenum iron protein domain"/>
    <property type="match status" value="2"/>
</dbReference>
<organism evidence="3 4">
    <name type="scientific">Sutterella megalosphaeroides</name>
    <dbReference type="NCBI Taxonomy" id="2494234"/>
    <lineage>
        <taxon>Bacteria</taxon>
        <taxon>Pseudomonadati</taxon>
        <taxon>Pseudomonadota</taxon>
        <taxon>Betaproteobacteria</taxon>
        <taxon>Burkholderiales</taxon>
        <taxon>Sutterellaceae</taxon>
        <taxon>Sutterella</taxon>
    </lineage>
</organism>
<evidence type="ECO:0000313" key="3">
    <source>
        <dbReference type="EMBL" id="BBF23829.1"/>
    </source>
</evidence>
<evidence type="ECO:0000313" key="4">
    <source>
        <dbReference type="Proteomes" id="UP000271003"/>
    </source>
</evidence>
<proteinExistence type="predicted"/>
<feature type="signal peptide" evidence="1">
    <location>
        <begin position="1"/>
        <end position="26"/>
    </location>
</feature>
<dbReference type="Pfam" id="PF01497">
    <property type="entry name" value="Peripla_BP_2"/>
    <property type="match status" value="1"/>
</dbReference>
<dbReference type="OrthoDB" id="9775594at2"/>
<evidence type="ECO:0000259" key="2">
    <source>
        <dbReference type="PROSITE" id="PS50983"/>
    </source>
</evidence>
<gene>
    <name evidence="3" type="ORF">SUTMEG_17200</name>
</gene>